<feature type="region of interest" description="Disordered" evidence="1">
    <location>
        <begin position="379"/>
        <end position="400"/>
    </location>
</feature>
<feature type="region of interest" description="Disordered" evidence="1">
    <location>
        <begin position="240"/>
        <end position="286"/>
    </location>
</feature>
<name>A0A8T9B662_9HELO</name>
<evidence type="ECO:0000256" key="1">
    <source>
        <dbReference type="SAM" id="MobiDB-lite"/>
    </source>
</evidence>
<evidence type="ECO:0000313" key="2">
    <source>
        <dbReference type="EMBL" id="TVY14039.1"/>
    </source>
</evidence>
<feature type="compositionally biased region" description="Low complexity" evidence="1">
    <location>
        <begin position="469"/>
        <end position="481"/>
    </location>
</feature>
<organism evidence="2 3">
    <name type="scientific">Lachnellula arida</name>
    <dbReference type="NCBI Taxonomy" id="1316785"/>
    <lineage>
        <taxon>Eukaryota</taxon>
        <taxon>Fungi</taxon>
        <taxon>Dikarya</taxon>
        <taxon>Ascomycota</taxon>
        <taxon>Pezizomycotina</taxon>
        <taxon>Leotiomycetes</taxon>
        <taxon>Helotiales</taxon>
        <taxon>Lachnaceae</taxon>
        <taxon>Lachnellula</taxon>
    </lineage>
</organism>
<dbReference type="EMBL" id="QGMF01000781">
    <property type="protein sequence ID" value="TVY14039.1"/>
    <property type="molecule type" value="Genomic_DNA"/>
</dbReference>
<evidence type="ECO:0000313" key="3">
    <source>
        <dbReference type="Proteomes" id="UP000469559"/>
    </source>
</evidence>
<dbReference type="Proteomes" id="UP000469559">
    <property type="component" value="Unassembled WGS sequence"/>
</dbReference>
<gene>
    <name evidence="2" type="ORF">LARI1_G007596</name>
</gene>
<proteinExistence type="predicted"/>
<feature type="compositionally biased region" description="Basic and acidic residues" evidence="1">
    <location>
        <begin position="482"/>
        <end position="496"/>
    </location>
</feature>
<reference evidence="2 3" key="1">
    <citation type="submission" date="2018-05" db="EMBL/GenBank/DDBJ databases">
        <title>Whole genome sequencing for identification of molecular markers to develop diagnostic detection tools for the regulated plant pathogen Lachnellula willkommii.</title>
        <authorList>
            <person name="Giroux E."/>
            <person name="Bilodeau G."/>
        </authorList>
    </citation>
    <scope>NUCLEOTIDE SEQUENCE [LARGE SCALE GENOMIC DNA]</scope>
    <source>
        <strain evidence="2 3">CBS 203.66</strain>
    </source>
</reference>
<evidence type="ECO:0008006" key="4">
    <source>
        <dbReference type="Google" id="ProtNLM"/>
    </source>
</evidence>
<dbReference type="OrthoDB" id="7464126at2759"/>
<feature type="compositionally biased region" description="Acidic residues" evidence="1">
    <location>
        <begin position="384"/>
        <end position="394"/>
    </location>
</feature>
<protein>
    <recommendedName>
        <fullName evidence="4">Fungal N-terminal domain-containing protein</fullName>
    </recommendedName>
</protein>
<keyword evidence="3" id="KW-1185">Reference proteome</keyword>
<sequence length="496" mass="56540">MSFGYSVGDFMLLTQLAYRVVQNARKACGAHHDLAREIGGLHIVLGRVEVEVSKPDSILNNNEDNRRRELEKLARHCERVLNVLEHILDNYNALSDERISVTKLWQKVKFGNGEMLDLGKIRAELATHTQALNLFLNLLSIGTQGKVEKYMDSHGEELRDIKHSLHWVTSSMQAKSHEEKSILTTYGDDDKAIWKAFRRELIEEGFSGRLLDRHKSTIKNYVMELGARGALDEPIQHTREEDIQTQSMPPPERPNTPVFLDSSSGSDELTDSEAEDERADQDSLTQLEGNISNISNYINKSYKPPLQAGQLLYEAHGEAPPQLSTRKPCSKFRATVEDVEDEEVANSARLYARLYHNDTSNGTETISEETSLEPLLYTNRDDTDLKEDDEDESQTSEYQEWRWTDEKKTVPYLPLGKDPEGRIYPTNLHPNELPWGLHYYDFKSPHSMLDTAASMEKINWTDYPVYPESSAPATCSSASSKSEPDSFQRLRENIYP</sequence>
<accession>A0A8T9B662</accession>
<dbReference type="AlphaFoldDB" id="A0A8T9B662"/>
<feature type="compositionally biased region" description="Acidic residues" evidence="1">
    <location>
        <begin position="268"/>
        <end position="279"/>
    </location>
</feature>
<feature type="region of interest" description="Disordered" evidence="1">
    <location>
        <begin position="468"/>
        <end position="496"/>
    </location>
</feature>
<comment type="caution">
    <text evidence="2">The sequence shown here is derived from an EMBL/GenBank/DDBJ whole genome shotgun (WGS) entry which is preliminary data.</text>
</comment>